<dbReference type="PANTHER" id="PTHR37809:SF1">
    <property type="entry name" value="RIBOSOMAL PROTEIN S12 METHYLTHIOTRANSFERASE ACCESSORY FACTOR YCAO"/>
    <property type="match status" value="1"/>
</dbReference>
<dbReference type="Gene3D" id="3.30.160.660">
    <property type="match status" value="1"/>
</dbReference>
<dbReference type="KEGG" id="nak:EH165_13265"/>
<reference evidence="2 3" key="2">
    <citation type="submission" date="2018-12" db="EMBL/GenBank/DDBJ databases">
        <title>Nakamurella antarcticus sp. nov., isolated from Antarctica South Shetland Islands soil.</title>
        <authorList>
            <person name="Peng F."/>
        </authorList>
    </citation>
    <scope>NUCLEOTIDE SEQUENCE [LARGE SCALE GENOMIC DNA]</scope>
    <source>
        <strain evidence="2 3">S14-144</strain>
    </source>
</reference>
<evidence type="ECO:0000259" key="1">
    <source>
        <dbReference type="PROSITE" id="PS51664"/>
    </source>
</evidence>
<dbReference type="RefSeq" id="WP_124799873.1">
    <property type="nucleotide sequence ID" value="NZ_CP034170.1"/>
</dbReference>
<dbReference type="EMBL" id="CP034170">
    <property type="protein sequence ID" value="AZI58969.1"/>
    <property type="molecule type" value="Genomic_DNA"/>
</dbReference>
<dbReference type="Proteomes" id="UP000268084">
    <property type="component" value="Chromosome"/>
</dbReference>
<feature type="domain" description="YcaO" evidence="1">
    <location>
        <begin position="72"/>
        <end position="465"/>
    </location>
</feature>
<proteinExistence type="predicted"/>
<protein>
    <recommendedName>
        <fullName evidence="1">YcaO domain-containing protein</fullName>
    </recommendedName>
</protein>
<dbReference type="AlphaFoldDB" id="A0A3G8ZNU9"/>
<dbReference type="Gene3D" id="3.30.40.250">
    <property type="match status" value="1"/>
</dbReference>
<gene>
    <name evidence="2" type="ORF">EH165_13265</name>
</gene>
<accession>A0A3G8ZNU9</accession>
<keyword evidence="3" id="KW-1185">Reference proteome</keyword>
<organism evidence="2 3">
    <name type="scientific">Nakamurella antarctica</name>
    <dbReference type="NCBI Taxonomy" id="1902245"/>
    <lineage>
        <taxon>Bacteria</taxon>
        <taxon>Bacillati</taxon>
        <taxon>Actinomycetota</taxon>
        <taxon>Actinomycetes</taxon>
        <taxon>Nakamurellales</taxon>
        <taxon>Nakamurellaceae</taxon>
        <taxon>Nakamurella</taxon>
    </lineage>
</organism>
<name>A0A3G8ZNU9_9ACTN</name>
<evidence type="ECO:0000313" key="3">
    <source>
        <dbReference type="Proteomes" id="UP000268084"/>
    </source>
</evidence>
<dbReference type="InterPro" id="IPR003776">
    <property type="entry name" value="YcaO-like_dom"/>
</dbReference>
<dbReference type="OrthoDB" id="2379922at2"/>
<reference evidence="2 3" key="1">
    <citation type="submission" date="2018-11" db="EMBL/GenBank/DDBJ databases">
        <authorList>
            <person name="Da X."/>
        </authorList>
    </citation>
    <scope>NUCLEOTIDE SEQUENCE [LARGE SCALE GENOMIC DNA]</scope>
    <source>
        <strain evidence="2 3">S14-144</strain>
    </source>
</reference>
<dbReference type="PANTHER" id="PTHR37809">
    <property type="entry name" value="RIBOSOMAL PROTEIN S12 METHYLTHIOTRANSFERASE ACCESSORY FACTOR YCAO"/>
    <property type="match status" value="1"/>
</dbReference>
<dbReference type="PROSITE" id="PS51664">
    <property type="entry name" value="YCAO"/>
    <property type="match status" value="1"/>
</dbReference>
<evidence type="ECO:0000313" key="2">
    <source>
        <dbReference type="EMBL" id="AZI58969.1"/>
    </source>
</evidence>
<sequence length="465" mass="50466">MTMHAGIGAIDRPASQKLRPVEDLVDPICGVVKRISDFPAMTGLPRNFVSCVASVSDTRQFAVWLADRISAGTSFGDRRAAWMAALGEGVERYCGNNIPLDLERGTAAALRAAGHHVVGAGQLASFSVEQHQQPGFAYQRFTDTMEVLWARGFSPEREPVLVPGSWVYLNWHQGSRRNEPRTNHLNYAGIATGAGLADAAERALAECIERDAVVAWWLLGLPAISVDPFSIEGFRDDWAGCPFQVTLVSLPSEFGLPVLGALIFDNDAKIPAAGFSSHPDPQHAGRKAIQEALQVWIATSGLTAADGASFQAVAAGAFSPKSYLPYRADRRYLDDVGENFCNIKDLAAQTQLWLDDRLHPMLERFRGDGRRPVDIASLPPGDTQEFQEALHRDNFHPVTIDLTTADVAQTPLAVARVIVPGLLPNAPAAYPYLGTQRLTEIALSHGRSGFRPKLANVTLTPPPHN</sequence>
<dbReference type="Pfam" id="PF02624">
    <property type="entry name" value="YcaO"/>
    <property type="match status" value="1"/>
</dbReference>
<dbReference type="Gene3D" id="3.30.1330.230">
    <property type="match status" value="1"/>
</dbReference>